<dbReference type="PANTHER" id="PTHR43806">
    <property type="entry name" value="PEPTIDASE S8"/>
    <property type="match status" value="1"/>
</dbReference>
<feature type="domain" description="Peptidase S8/S53" evidence="6">
    <location>
        <begin position="3"/>
        <end position="250"/>
    </location>
</feature>
<dbReference type="InterPro" id="IPR036852">
    <property type="entry name" value="Peptidase_S8/S53_dom_sf"/>
</dbReference>
<dbReference type="Proteomes" id="UP000730482">
    <property type="component" value="Unassembled WGS sequence"/>
</dbReference>
<feature type="active site" description="Charge relay system" evidence="5">
    <location>
        <position position="48"/>
    </location>
</feature>
<reference evidence="7 8" key="1">
    <citation type="submission" date="2020-02" db="EMBL/GenBank/DDBJ databases">
        <title>Acidophilic actinobacteria isolated from forest soil.</title>
        <authorList>
            <person name="Golinska P."/>
        </authorList>
    </citation>
    <scope>NUCLEOTIDE SEQUENCE [LARGE SCALE GENOMIC DNA]</scope>
    <source>
        <strain evidence="7 8">NL8</strain>
    </source>
</reference>
<feature type="non-terminal residue" evidence="7">
    <location>
        <position position="268"/>
    </location>
</feature>
<proteinExistence type="inferred from homology"/>
<accession>A0ABS5L953</accession>
<keyword evidence="8" id="KW-1185">Reference proteome</keyword>
<dbReference type="EMBL" id="JAAFYZ010000437">
    <property type="protein sequence ID" value="MBS2554669.1"/>
    <property type="molecule type" value="Genomic_DNA"/>
</dbReference>
<evidence type="ECO:0000313" key="7">
    <source>
        <dbReference type="EMBL" id="MBS2554669.1"/>
    </source>
</evidence>
<sequence length="268" mass="26854">MGAEVAVIDTGVQPNSDLAANLLQGADFSDTTGASIGDGHIDLDDYGHGTGEATLIAGSGIRTLGLAPDSTILPVRASDGTSSGLVFGIIPAIEYAVSHGSRVINLALTFSLDDPGIHHAVQDALDHDVVVVAAIGSDGTSQQYYPAAWPGVVGVGAIDSSGNVWNQSDTGADVALVAPGVHILRDDNQGRVGYSDGTSEATAYVSAAAALVRSAHPGWSGPQVVAALEATADKPAAMRGAARDDRYGAGILDVLAAVRLAVPPAVGG</sequence>
<dbReference type="SUPFAM" id="SSF52743">
    <property type="entry name" value="Subtilisin-like"/>
    <property type="match status" value="1"/>
</dbReference>
<protein>
    <submittedName>
        <fullName evidence="7">S8 family serine peptidase</fullName>
    </submittedName>
</protein>
<keyword evidence="4 5" id="KW-0720">Serine protease</keyword>
<dbReference type="Gene3D" id="3.40.50.200">
    <property type="entry name" value="Peptidase S8/S53 domain"/>
    <property type="match status" value="1"/>
</dbReference>
<evidence type="ECO:0000313" key="8">
    <source>
        <dbReference type="Proteomes" id="UP000730482"/>
    </source>
</evidence>
<dbReference type="PROSITE" id="PS51892">
    <property type="entry name" value="SUBTILASE"/>
    <property type="match status" value="1"/>
</dbReference>
<dbReference type="InterPro" id="IPR023827">
    <property type="entry name" value="Peptidase_S8_Asp-AS"/>
</dbReference>
<feature type="active site" description="Charge relay system" evidence="5">
    <location>
        <position position="9"/>
    </location>
</feature>
<gene>
    <name evidence="7" type="ORF">KGQ19_48235</name>
</gene>
<comment type="caution">
    <text evidence="7">The sequence shown here is derived from an EMBL/GenBank/DDBJ whole genome shotgun (WGS) entry which is preliminary data.</text>
</comment>
<dbReference type="PANTHER" id="PTHR43806:SF11">
    <property type="entry name" value="CEREVISIN-RELATED"/>
    <property type="match status" value="1"/>
</dbReference>
<dbReference type="InterPro" id="IPR050131">
    <property type="entry name" value="Peptidase_S8_subtilisin-like"/>
</dbReference>
<evidence type="ECO:0000259" key="6">
    <source>
        <dbReference type="Pfam" id="PF00082"/>
    </source>
</evidence>
<dbReference type="Pfam" id="PF00082">
    <property type="entry name" value="Peptidase_S8"/>
    <property type="match status" value="1"/>
</dbReference>
<evidence type="ECO:0000256" key="2">
    <source>
        <dbReference type="ARBA" id="ARBA00022670"/>
    </source>
</evidence>
<dbReference type="RefSeq" id="WP_212022307.1">
    <property type="nucleotide sequence ID" value="NZ_JAAFYZ010000437.1"/>
</dbReference>
<evidence type="ECO:0000256" key="1">
    <source>
        <dbReference type="ARBA" id="ARBA00011073"/>
    </source>
</evidence>
<organism evidence="7 8">
    <name type="scientific">Catenulispora pinistramenti</name>
    <dbReference type="NCBI Taxonomy" id="2705254"/>
    <lineage>
        <taxon>Bacteria</taxon>
        <taxon>Bacillati</taxon>
        <taxon>Actinomycetota</taxon>
        <taxon>Actinomycetes</taxon>
        <taxon>Catenulisporales</taxon>
        <taxon>Catenulisporaceae</taxon>
        <taxon>Catenulispora</taxon>
    </lineage>
</organism>
<comment type="similarity">
    <text evidence="1 5">Belongs to the peptidase S8 family.</text>
</comment>
<feature type="active site" description="Charge relay system" evidence="5">
    <location>
        <position position="199"/>
    </location>
</feature>
<keyword evidence="3 5" id="KW-0378">Hydrolase</keyword>
<evidence type="ECO:0000256" key="3">
    <source>
        <dbReference type="ARBA" id="ARBA00022801"/>
    </source>
</evidence>
<keyword evidence="2 5" id="KW-0645">Protease</keyword>
<name>A0ABS5L953_9ACTN</name>
<dbReference type="InterPro" id="IPR000209">
    <property type="entry name" value="Peptidase_S8/S53_dom"/>
</dbReference>
<evidence type="ECO:0000256" key="5">
    <source>
        <dbReference type="PROSITE-ProRule" id="PRU01240"/>
    </source>
</evidence>
<dbReference type="PROSITE" id="PS00136">
    <property type="entry name" value="SUBTILASE_ASP"/>
    <property type="match status" value="1"/>
</dbReference>
<evidence type="ECO:0000256" key="4">
    <source>
        <dbReference type="ARBA" id="ARBA00022825"/>
    </source>
</evidence>